<feature type="region of interest" description="Disordered" evidence="6">
    <location>
        <begin position="82"/>
        <end position="101"/>
    </location>
</feature>
<dbReference type="PROSITE" id="PS50102">
    <property type="entry name" value="RRM"/>
    <property type="match status" value="1"/>
</dbReference>
<dbReference type="SUPFAM" id="SSF54928">
    <property type="entry name" value="RNA-binding domain, RBD"/>
    <property type="match status" value="2"/>
</dbReference>
<dbReference type="GO" id="GO:0000398">
    <property type="term" value="P:mRNA splicing, via spliceosome"/>
    <property type="evidence" value="ECO:0007669"/>
    <property type="project" value="TreeGrafter"/>
</dbReference>
<dbReference type="OrthoDB" id="29523at2759"/>
<feature type="compositionally biased region" description="Basic and acidic residues" evidence="6">
    <location>
        <begin position="572"/>
        <end position="594"/>
    </location>
</feature>
<dbReference type="GO" id="GO:0008270">
    <property type="term" value="F:zinc ion binding"/>
    <property type="evidence" value="ECO:0007669"/>
    <property type="project" value="UniProtKB-KW"/>
</dbReference>
<feature type="region of interest" description="Disordered" evidence="6">
    <location>
        <begin position="387"/>
        <end position="406"/>
    </location>
</feature>
<dbReference type="Gene3D" id="3.30.70.330">
    <property type="match status" value="2"/>
</dbReference>
<evidence type="ECO:0000313" key="10">
    <source>
        <dbReference type="EMBL" id="TRM56616.1"/>
    </source>
</evidence>
<dbReference type="EMBL" id="VDMD01000064">
    <property type="protein sequence ID" value="TRM56616.1"/>
    <property type="molecule type" value="Genomic_DNA"/>
</dbReference>
<dbReference type="InterPro" id="IPR013087">
    <property type="entry name" value="Znf_C2H2_type"/>
</dbReference>
<feature type="region of interest" description="Disordered" evidence="6">
    <location>
        <begin position="572"/>
        <end position="657"/>
    </location>
</feature>
<protein>
    <recommendedName>
        <fullName evidence="12">G-patch domain-containing protein</fullName>
    </recommendedName>
</protein>
<feature type="compositionally biased region" description="Basic and acidic residues" evidence="6">
    <location>
        <begin position="617"/>
        <end position="627"/>
    </location>
</feature>
<dbReference type="InterPro" id="IPR012677">
    <property type="entry name" value="Nucleotide-bd_a/b_plait_sf"/>
</dbReference>
<comment type="caution">
    <text evidence="10">The sequence shown here is derived from an EMBL/GenBank/DDBJ whole genome shotgun (WGS) entry which is preliminary data.</text>
</comment>
<name>A0A550BVT8_9AGAR</name>
<feature type="domain" description="C2H2-type" evidence="8">
    <location>
        <begin position="555"/>
        <end position="585"/>
    </location>
</feature>
<feature type="region of interest" description="Disordered" evidence="6">
    <location>
        <begin position="215"/>
        <end position="234"/>
    </location>
</feature>
<dbReference type="Pfam" id="PF01585">
    <property type="entry name" value="G-patch"/>
    <property type="match status" value="1"/>
</dbReference>
<dbReference type="InterPro" id="IPR036236">
    <property type="entry name" value="Znf_C2H2_sf"/>
</dbReference>
<dbReference type="SUPFAM" id="SSF57667">
    <property type="entry name" value="beta-beta-alpha zinc fingers"/>
    <property type="match status" value="1"/>
</dbReference>
<keyword evidence="4" id="KW-0479">Metal-binding</keyword>
<evidence type="ECO:0000256" key="6">
    <source>
        <dbReference type="SAM" id="MobiDB-lite"/>
    </source>
</evidence>
<organism evidence="10 11">
    <name type="scientific">Schizophyllum amplum</name>
    <dbReference type="NCBI Taxonomy" id="97359"/>
    <lineage>
        <taxon>Eukaryota</taxon>
        <taxon>Fungi</taxon>
        <taxon>Dikarya</taxon>
        <taxon>Basidiomycota</taxon>
        <taxon>Agaricomycotina</taxon>
        <taxon>Agaricomycetes</taxon>
        <taxon>Agaricomycetidae</taxon>
        <taxon>Agaricales</taxon>
        <taxon>Schizophyllaceae</taxon>
        <taxon>Schizophyllum</taxon>
    </lineage>
</organism>
<dbReference type="Proteomes" id="UP000320762">
    <property type="component" value="Unassembled WGS sequence"/>
</dbReference>
<sequence>MAYNREWDKGKDAWADGAAWYPRDAAYQQLAPRPGVRPRDEDYYGDGKRRKFNGGAFAHKCLTDPVPSQGYDNSAAYDDALYPNPGAPQDFPQPGGAASKKRLVPSEASPHVIFLGLDPDFNEADLQSYLHSNRCAVDSVTIIRERATGTCTSKGFGFAQFPSTEHARAFVDPHFPFISVPPPASHGATAASAYYKALETGAPHSGRRIKIDYSQSVSPQDKGRVQRGTLNDGTRDIGNTQAPVLLFRGLDPLSGPQAIHQAMRNSAGFGKDGAKGMKRIILIKDKMTMASFGFGFVEFVDTMCASAVLANTMSPQIHPNGFRISDKPVAASFAHPHSFQPVADIMLRDEASITSSMSLGGVEGTFVRYWDENATVAVLEFRVEQPSVPPPVTKEKEKRKKPKAEAEVIRPIQTVPSALPLSDKPVTLSFKSAKVTSTGIKPKAPGFSMDDALGDEATQEPSDARVDKSMPYLSAAARKVAPLAASKKIANNITKWNQVQEELTGSTGEPALPHPTSPVSLYEKTSVCPVSCGRLNPSPSTAPSDNFEFSDVNALMCVLCGRQFKSVEQLGRHNKESDLHKKNLQQEKLRDASRRKLASRMAKSGSAVEDAAPAQPKYRDRASERRTLFNQPDFPLPEASAPLPTLDSSRQQTPPLPTPMQPPIPAQDGSNIGNKLLKMMGWQEGTGLGVDGEGRVDPIITNMYASGAGLGASKGREVGKYADGYSGYVHMAQDLVRCTLFQVMLEG</sequence>
<evidence type="ECO:0000259" key="9">
    <source>
        <dbReference type="PROSITE" id="PS50174"/>
    </source>
</evidence>
<dbReference type="PANTHER" id="PTHR13948:SF3">
    <property type="entry name" value="FI21118P1"/>
    <property type="match status" value="1"/>
</dbReference>
<reference evidence="10 11" key="1">
    <citation type="journal article" date="2019" name="New Phytol.">
        <title>Comparative genomics reveals unique wood-decay strategies and fruiting body development in the Schizophyllaceae.</title>
        <authorList>
            <person name="Almasi E."/>
            <person name="Sahu N."/>
            <person name="Krizsan K."/>
            <person name="Balint B."/>
            <person name="Kovacs G.M."/>
            <person name="Kiss B."/>
            <person name="Cseklye J."/>
            <person name="Drula E."/>
            <person name="Henrissat B."/>
            <person name="Nagy I."/>
            <person name="Chovatia M."/>
            <person name="Adam C."/>
            <person name="LaButti K."/>
            <person name="Lipzen A."/>
            <person name="Riley R."/>
            <person name="Grigoriev I.V."/>
            <person name="Nagy L.G."/>
        </authorList>
    </citation>
    <scope>NUCLEOTIDE SEQUENCE [LARGE SCALE GENOMIC DNA]</scope>
    <source>
        <strain evidence="10 11">NL-1724</strain>
    </source>
</reference>
<feature type="domain" description="G-patch" evidence="9">
    <location>
        <begin position="669"/>
        <end position="715"/>
    </location>
</feature>
<dbReference type="GO" id="GO:0005634">
    <property type="term" value="C:nucleus"/>
    <property type="evidence" value="ECO:0007669"/>
    <property type="project" value="UniProtKB-SubCell"/>
</dbReference>
<evidence type="ECO:0000259" key="8">
    <source>
        <dbReference type="PROSITE" id="PS50157"/>
    </source>
</evidence>
<dbReference type="PROSITE" id="PS50174">
    <property type="entry name" value="G_PATCH"/>
    <property type="match status" value="1"/>
</dbReference>
<keyword evidence="3" id="KW-0539">Nucleus</keyword>
<evidence type="ECO:0000313" key="11">
    <source>
        <dbReference type="Proteomes" id="UP000320762"/>
    </source>
</evidence>
<evidence type="ECO:0000259" key="7">
    <source>
        <dbReference type="PROSITE" id="PS50102"/>
    </source>
</evidence>
<dbReference type="AlphaFoldDB" id="A0A550BVT8"/>
<keyword evidence="4" id="KW-0863">Zinc-finger</keyword>
<dbReference type="STRING" id="97359.A0A550BVT8"/>
<dbReference type="InterPro" id="IPR000504">
    <property type="entry name" value="RRM_dom"/>
</dbReference>
<evidence type="ECO:0000256" key="2">
    <source>
        <dbReference type="ARBA" id="ARBA00022884"/>
    </source>
</evidence>
<dbReference type="PANTHER" id="PTHR13948">
    <property type="entry name" value="RNA-BINDING PROTEIN"/>
    <property type="match status" value="1"/>
</dbReference>
<dbReference type="PROSITE" id="PS50157">
    <property type="entry name" value="ZINC_FINGER_C2H2_2"/>
    <property type="match status" value="1"/>
</dbReference>
<feature type="domain" description="RRM" evidence="7">
    <location>
        <begin position="110"/>
        <end position="216"/>
    </location>
</feature>
<proteinExistence type="predicted"/>
<evidence type="ECO:0000256" key="5">
    <source>
        <dbReference type="PROSITE-ProRule" id="PRU00176"/>
    </source>
</evidence>
<evidence type="ECO:0000256" key="3">
    <source>
        <dbReference type="ARBA" id="ARBA00023242"/>
    </source>
</evidence>
<keyword evidence="11" id="KW-1185">Reference proteome</keyword>
<comment type="subcellular location">
    <subcellularLocation>
        <location evidence="1">Nucleus</location>
    </subcellularLocation>
</comment>
<evidence type="ECO:0000256" key="4">
    <source>
        <dbReference type="PROSITE-ProRule" id="PRU00042"/>
    </source>
</evidence>
<accession>A0A550BVT8</accession>
<dbReference type="InterPro" id="IPR000467">
    <property type="entry name" value="G_patch_dom"/>
</dbReference>
<dbReference type="InterPro" id="IPR035979">
    <property type="entry name" value="RBD_domain_sf"/>
</dbReference>
<keyword evidence="4" id="KW-0862">Zinc</keyword>
<dbReference type="SMART" id="SM00443">
    <property type="entry name" value="G_patch"/>
    <property type="match status" value="1"/>
</dbReference>
<evidence type="ECO:0000256" key="1">
    <source>
        <dbReference type="ARBA" id="ARBA00004123"/>
    </source>
</evidence>
<gene>
    <name evidence="10" type="ORF">BD626DRAFT_413453</name>
</gene>
<dbReference type="GO" id="GO:0003723">
    <property type="term" value="F:RNA binding"/>
    <property type="evidence" value="ECO:0007669"/>
    <property type="project" value="UniProtKB-UniRule"/>
</dbReference>
<keyword evidence="2 5" id="KW-0694">RNA-binding</keyword>
<evidence type="ECO:0008006" key="12">
    <source>
        <dbReference type="Google" id="ProtNLM"/>
    </source>
</evidence>